<feature type="chain" id="PRO_5038932851" evidence="2">
    <location>
        <begin position="31"/>
        <end position="52"/>
    </location>
</feature>
<organism evidence="3 4">
    <name type="scientific">Streptosporangium sandarakinum</name>
    <dbReference type="NCBI Taxonomy" id="1260955"/>
    <lineage>
        <taxon>Bacteria</taxon>
        <taxon>Bacillati</taxon>
        <taxon>Actinomycetota</taxon>
        <taxon>Actinomycetes</taxon>
        <taxon>Streptosporangiales</taxon>
        <taxon>Streptosporangiaceae</taxon>
        <taxon>Streptosporangium</taxon>
    </lineage>
</organism>
<reference evidence="3 4" key="1">
    <citation type="submission" date="2020-07" db="EMBL/GenBank/DDBJ databases">
        <title>Sequencing the genomes of 1000 actinobacteria strains.</title>
        <authorList>
            <person name="Klenk H.-P."/>
        </authorList>
    </citation>
    <scope>NUCLEOTIDE SEQUENCE [LARGE SCALE GENOMIC DNA]</scope>
    <source>
        <strain evidence="3 4">DSM 45763</strain>
    </source>
</reference>
<keyword evidence="2" id="KW-0732">Signal</keyword>
<name>A0A852USU8_9ACTN</name>
<proteinExistence type="predicted"/>
<dbReference type="Proteomes" id="UP000576393">
    <property type="component" value="Unassembled WGS sequence"/>
</dbReference>
<keyword evidence="4" id="KW-1185">Reference proteome</keyword>
<comment type="caution">
    <text evidence="3">The sequence shown here is derived from an EMBL/GenBank/DDBJ whole genome shotgun (WGS) entry which is preliminary data.</text>
</comment>
<evidence type="ECO:0000256" key="2">
    <source>
        <dbReference type="SAM" id="SignalP"/>
    </source>
</evidence>
<dbReference type="RefSeq" id="WP_179817984.1">
    <property type="nucleotide sequence ID" value="NZ_CP192034.1"/>
</dbReference>
<gene>
    <name evidence="3" type="ORF">HDA43_000353</name>
</gene>
<dbReference type="AlphaFoldDB" id="A0A852USU8"/>
<evidence type="ECO:0000313" key="4">
    <source>
        <dbReference type="Proteomes" id="UP000576393"/>
    </source>
</evidence>
<evidence type="ECO:0000256" key="1">
    <source>
        <dbReference type="SAM" id="MobiDB-lite"/>
    </source>
</evidence>
<protein>
    <submittedName>
        <fullName evidence="3">Uncharacterized protein</fullName>
    </submittedName>
</protein>
<feature type="region of interest" description="Disordered" evidence="1">
    <location>
        <begin position="28"/>
        <end position="52"/>
    </location>
</feature>
<feature type="signal peptide" evidence="2">
    <location>
        <begin position="1"/>
        <end position="30"/>
    </location>
</feature>
<accession>A0A852USU8</accession>
<evidence type="ECO:0000313" key="3">
    <source>
        <dbReference type="EMBL" id="NYF38194.1"/>
    </source>
</evidence>
<sequence length="52" mass="5242">MSGKINKTVVRLGVSIVIALAGVTVSGATANASSPVPPPPTTHRPMCCNPWG</sequence>
<dbReference type="EMBL" id="JACCCO010000001">
    <property type="protein sequence ID" value="NYF38194.1"/>
    <property type="molecule type" value="Genomic_DNA"/>
</dbReference>